<organism evidence="1 2">
    <name type="scientific">Araneus ventricosus</name>
    <name type="common">Orbweaver spider</name>
    <name type="synonym">Epeira ventricosa</name>
    <dbReference type="NCBI Taxonomy" id="182803"/>
    <lineage>
        <taxon>Eukaryota</taxon>
        <taxon>Metazoa</taxon>
        <taxon>Ecdysozoa</taxon>
        <taxon>Arthropoda</taxon>
        <taxon>Chelicerata</taxon>
        <taxon>Arachnida</taxon>
        <taxon>Araneae</taxon>
        <taxon>Araneomorphae</taxon>
        <taxon>Entelegynae</taxon>
        <taxon>Araneoidea</taxon>
        <taxon>Araneidae</taxon>
        <taxon>Araneus</taxon>
    </lineage>
</organism>
<dbReference type="AlphaFoldDB" id="A0A4Y2HT84"/>
<keyword evidence="2" id="KW-1185">Reference proteome</keyword>
<dbReference type="Proteomes" id="UP000499080">
    <property type="component" value="Unassembled WGS sequence"/>
</dbReference>
<sequence length="155" mass="17675">MAAGIVRIVRKLPSSPNTSGRVTLTKKARAAGGNQSHLTKGGGNSRVTFGRFARLSSFASRDVWDGPVSIDLNICNNCREETAEWPPRNILSYDYHTWGKIRREPENMRYSLRYFVKWAAPKTHVTDVRHHYVQFHSTNVSDTTVYAREYESLVM</sequence>
<name>A0A4Y2HT84_ARAVE</name>
<gene>
    <name evidence="1" type="ORF">AVEN_158094_1</name>
</gene>
<comment type="caution">
    <text evidence="1">The sequence shown here is derived from an EMBL/GenBank/DDBJ whole genome shotgun (WGS) entry which is preliminary data.</text>
</comment>
<proteinExistence type="predicted"/>
<dbReference type="EMBL" id="BGPR01002146">
    <property type="protein sequence ID" value="GBM68520.1"/>
    <property type="molecule type" value="Genomic_DNA"/>
</dbReference>
<accession>A0A4Y2HT84</accession>
<evidence type="ECO:0000313" key="2">
    <source>
        <dbReference type="Proteomes" id="UP000499080"/>
    </source>
</evidence>
<reference evidence="1 2" key="1">
    <citation type="journal article" date="2019" name="Sci. Rep.">
        <title>Orb-weaving spider Araneus ventricosus genome elucidates the spidroin gene catalogue.</title>
        <authorList>
            <person name="Kono N."/>
            <person name="Nakamura H."/>
            <person name="Ohtoshi R."/>
            <person name="Moran D.A.P."/>
            <person name="Shinohara A."/>
            <person name="Yoshida Y."/>
            <person name="Fujiwara M."/>
            <person name="Mori M."/>
            <person name="Tomita M."/>
            <person name="Arakawa K."/>
        </authorList>
    </citation>
    <scope>NUCLEOTIDE SEQUENCE [LARGE SCALE GENOMIC DNA]</scope>
</reference>
<evidence type="ECO:0000313" key="1">
    <source>
        <dbReference type="EMBL" id="GBM68520.1"/>
    </source>
</evidence>
<protein>
    <submittedName>
        <fullName evidence="1">Uncharacterized protein</fullName>
    </submittedName>
</protein>